<dbReference type="OrthoDB" id="3215534at2759"/>
<dbReference type="AlphaFoldDB" id="A0A0D7BPK1"/>
<reference evidence="1 2" key="1">
    <citation type="journal article" date="2015" name="Fungal Genet. Biol.">
        <title>Evolution of novel wood decay mechanisms in Agaricales revealed by the genome sequences of Fistulina hepatica and Cylindrobasidium torrendii.</title>
        <authorList>
            <person name="Floudas D."/>
            <person name="Held B.W."/>
            <person name="Riley R."/>
            <person name="Nagy L.G."/>
            <person name="Koehler G."/>
            <person name="Ransdell A.S."/>
            <person name="Younus H."/>
            <person name="Chow J."/>
            <person name="Chiniquy J."/>
            <person name="Lipzen A."/>
            <person name="Tritt A."/>
            <person name="Sun H."/>
            <person name="Haridas S."/>
            <person name="LaButti K."/>
            <person name="Ohm R.A."/>
            <person name="Kues U."/>
            <person name="Blanchette R.A."/>
            <person name="Grigoriev I.V."/>
            <person name="Minto R.E."/>
            <person name="Hibbett D.S."/>
        </authorList>
    </citation>
    <scope>NUCLEOTIDE SEQUENCE [LARGE SCALE GENOMIC DNA]</scope>
    <source>
        <strain evidence="1 2">FP15055 ss-10</strain>
    </source>
</reference>
<organism evidence="1 2">
    <name type="scientific">Cylindrobasidium torrendii FP15055 ss-10</name>
    <dbReference type="NCBI Taxonomy" id="1314674"/>
    <lineage>
        <taxon>Eukaryota</taxon>
        <taxon>Fungi</taxon>
        <taxon>Dikarya</taxon>
        <taxon>Basidiomycota</taxon>
        <taxon>Agaricomycotina</taxon>
        <taxon>Agaricomycetes</taxon>
        <taxon>Agaricomycetidae</taxon>
        <taxon>Agaricales</taxon>
        <taxon>Marasmiineae</taxon>
        <taxon>Physalacriaceae</taxon>
        <taxon>Cylindrobasidium</taxon>
    </lineage>
</organism>
<dbReference type="Proteomes" id="UP000054007">
    <property type="component" value="Unassembled WGS sequence"/>
</dbReference>
<dbReference type="STRING" id="1314674.A0A0D7BPK1"/>
<proteinExistence type="predicted"/>
<evidence type="ECO:0000313" key="1">
    <source>
        <dbReference type="EMBL" id="KIY72347.1"/>
    </source>
</evidence>
<evidence type="ECO:0000313" key="2">
    <source>
        <dbReference type="Proteomes" id="UP000054007"/>
    </source>
</evidence>
<keyword evidence="2" id="KW-1185">Reference proteome</keyword>
<dbReference type="EMBL" id="KN880444">
    <property type="protein sequence ID" value="KIY72347.1"/>
    <property type="molecule type" value="Genomic_DNA"/>
</dbReference>
<gene>
    <name evidence="1" type="ORF">CYLTODRAFT_45771</name>
</gene>
<accession>A0A0D7BPK1</accession>
<sequence length="138" mass="15527">MLRSLPQTCPVALRQFNFVASLFVALVGKRVAGTTERITRTDILRALNMQESEETLDKYAKDCIETLSLLEQYGDGGSRENAKVVAMASSEAPPAPPNNEKPATNLLYLLRETDHLWRIEQREKKKSTSRPHETVITL</sequence>
<protein>
    <submittedName>
        <fullName evidence="1">Uncharacterized protein</fullName>
    </submittedName>
</protein>
<name>A0A0D7BPK1_9AGAR</name>